<dbReference type="AlphaFoldDB" id="A0A8X6MXF9"/>
<dbReference type="Proteomes" id="UP000887013">
    <property type="component" value="Unassembled WGS sequence"/>
</dbReference>
<accession>A0A8X6MXF9</accession>
<gene>
    <name evidence="1" type="ORF">NPIL_108081</name>
</gene>
<sequence length="125" mass="14261">MYISPLLTIGNCKNKESNLKGLAIPWLPMPINHHLSTSLKIFQHLQLTVSKSFAFKRVSNYSPLPQFLTCEQCIALQWGVNVNGIRYKGLSARAGLLTMKSSQVLRDYFQLCHKSEIHERIERSS</sequence>
<name>A0A8X6MXF9_NEPPI</name>
<evidence type="ECO:0000313" key="1">
    <source>
        <dbReference type="EMBL" id="GFS82855.1"/>
    </source>
</evidence>
<dbReference type="EMBL" id="BMAW01051863">
    <property type="protein sequence ID" value="GFS82855.1"/>
    <property type="molecule type" value="Genomic_DNA"/>
</dbReference>
<comment type="caution">
    <text evidence="1">The sequence shown here is derived from an EMBL/GenBank/DDBJ whole genome shotgun (WGS) entry which is preliminary data.</text>
</comment>
<evidence type="ECO:0000313" key="2">
    <source>
        <dbReference type="Proteomes" id="UP000887013"/>
    </source>
</evidence>
<reference evidence="1" key="1">
    <citation type="submission" date="2020-08" db="EMBL/GenBank/DDBJ databases">
        <title>Multicomponent nature underlies the extraordinary mechanical properties of spider dragline silk.</title>
        <authorList>
            <person name="Kono N."/>
            <person name="Nakamura H."/>
            <person name="Mori M."/>
            <person name="Yoshida Y."/>
            <person name="Ohtoshi R."/>
            <person name="Malay A.D."/>
            <person name="Moran D.A.P."/>
            <person name="Tomita M."/>
            <person name="Numata K."/>
            <person name="Arakawa K."/>
        </authorList>
    </citation>
    <scope>NUCLEOTIDE SEQUENCE</scope>
</reference>
<keyword evidence="2" id="KW-1185">Reference proteome</keyword>
<proteinExistence type="predicted"/>
<protein>
    <submittedName>
        <fullName evidence="1">Uncharacterized protein</fullName>
    </submittedName>
</protein>
<organism evidence="1 2">
    <name type="scientific">Nephila pilipes</name>
    <name type="common">Giant wood spider</name>
    <name type="synonym">Nephila maculata</name>
    <dbReference type="NCBI Taxonomy" id="299642"/>
    <lineage>
        <taxon>Eukaryota</taxon>
        <taxon>Metazoa</taxon>
        <taxon>Ecdysozoa</taxon>
        <taxon>Arthropoda</taxon>
        <taxon>Chelicerata</taxon>
        <taxon>Arachnida</taxon>
        <taxon>Araneae</taxon>
        <taxon>Araneomorphae</taxon>
        <taxon>Entelegynae</taxon>
        <taxon>Araneoidea</taxon>
        <taxon>Nephilidae</taxon>
        <taxon>Nephila</taxon>
    </lineage>
</organism>